<accession>A0A4C1WA38</accession>
<name>A0A4C1WA38_EUMVA</name>
<keyword evidence="2" id="KW-1185">Reference proteome</keyword>
<gene>
    <name evidence="1" type="ORF">EVAR_32513_1</name>
</gene>
<dbReference type="EMBL" id="BGZK01000493">
    <property type="protein sequence ID" value="GBP46994.1"/>
    <property type="molecule type" value="Genomic_DNA"/>
</dbReference>
<comment type="caution">
    <text evidence="1">The sequence shown here is derived from an EMBL/GenBank/DDBJ whole genome shotgun (WGS) entry which is preliminary data.</text>
</comment>
<reference evidence="1 2" key="1">
    <citation type="journal article" date="2019" name="Commun. Biol.">
        <title>The bagworm genome reveals a unique fibroin gene that provides high tensile strength.</title>
        <authorList>
            <person name="Kono N."/>
            <person name="Nakamura H."/>
            <person name="Ohtoshi R."/>
            <person name="Tomita M."/>
            <person name="Numata K."/>
            <person name="Arakawa K."/>
        </authorList>
    </citation>
    <scope>NUCLEOTIDE SEQUENCE [LARGE SCALE GENOMIC DNA]</scope>
</reference>
<dbReference type="AlphaFoldDB" id="A0A4C1WA38"/>
<evidence type="ECO:0008006" key="3">
    <source>
        <dbReference type="Google" id="ProtNLM"/>
    </source>
</evidence>
<organism evidence="1 2">
    <name type="scientific">Eumeta variegata</name>
    <name type="common">Bagworm moth</name>
    <name type="synonym">Eumeta japonica</name>
    <dbReference type="NCBI Taxonomy" id="151549"/>
    <lineage>
        <taxon>Eukaryota</taxon>
        <taxon>Metazoa</taxon>
        <taxon>Ecdysozoa</taxon>
        <taxon>Arthropoda</taxon>
        <taxon>Hexapoda</taxon>
        <taxon>Insecta</taxon>
        <taxon>Pterygota</taxon>
        <taxon>Neoptera</taxon>
        <taxon>Endopterygota</taxon>
        <taxon>Lepidoptera</taxon>
        <taxon>Glossata</taxon>
        <taxon>Ditrysia</taxon>
        <taxon>Tineoidea</taxon>
        <taxon>Psychidae</taxon>
        <taxon>Oiketicinae</taxon>
        <taxon>Eumeta</taxon>
    </lineage>
</organism>
<evidence type="ECO:0000313" key="1">
    <source>
        <dbReference type="EMBL" id="GBP46994.1"/>
    </source>
</evidence>
<dbReference type="OrthoDB" id="411871at2759"/>
<evidence type="ECO:0000313" key="2">
    <source>
        <dbReference type="Proteomes" id="UP000299102"/>
    </source>
</evidence>
<protein>
    <recommendedName>
        <fullName evidence="3">Endonuclease/exonuclease/phosphatase domain-containing protein</fullName>
    </recommendedName>
</protein>
<proteinExistence type="predicted"/>
<sequence>METVCTKSADYNVSRFTTFNFKIKTQCRVSTRNVCTRRSGGDDTLNPAHCRGAPTLDIPIGQCSRFSRYKQPPLQRSLALKSGPEQGTHSLFFLNTRNTPRSRWWPNCAMWWMRGVAVDVLRKIKNQKVVVSHIYVRLQQRLVWNQFPLVHCSCCLDVGYEKRFCKDVSDKYAHCGEHDVAVKCQSQSEGGSRKCINCIMVGREDMESANTTDTAGLASCRCISKGTGLLDRISNPCDMSARNSDKITLGGDVNVWSVWWGSERDDAHGVDICDIFDAERLHNLN</sequence>
<dbReference type="Proteomes" id="UP000299102">
    <property type="component" value="Unassembled WGS sequence"/>
</dbReference>